<dbReference type="InterPro" id="IPR001930">
    <property type="entry name" value="Peptidase_M1"/>
</dbReference>
<dbReference type="Gene3D" id="2.60.40.1910">
    <property type="match status" value="1"/>
</dbReference>
<dbReference type="GO" id="GO:0043171">
    <property type="term" value="P:peptide catabolic process"/>
    <property type="evidence" value="ECO:0007669"/>
    <property type="project" value="TreeGrafter"/>
</dbReference>
<dbReference type="PRINTS" id="PR00756">
    <property type="entry name" value="ALADIPTASE"/>
</dbReference>
<dbReference type="InterPro" id="IPR014782">
    <property type="entry name" value="Peptidase_M1_dom"/>
</dbReference>
<dbReference type="GO" id="GO:0042277">
    <property type="term" value="F:peptide binding"/>
    <property type="evidence" value="ECO:0007669"/>
    <property type="project" value="TreeGrafter"/>
</dbReference>
<dbReference type="InterPro" id="IPR024571">
    <property type="entry name" value="ERAP1-like_C_dom"/>
</dbReference>
<evidence type="ECO:0000256" key="12">
    <source>
        <dbReference type="RuleBase" id="RU364040"/>
    </source>
</evidence>
<keyword evidence="3 12" id="KW-0031">Aminopeptidase</keyword>
<comment type="cofactor">
    <cofactor evidence="10 12">
        <name>Zn(2+)</name>
        <dbReference type="ChEBI" id="CHEBI:29105"/>
    </cofactor>
    <text evidence="10 12">Binds 1 zinc ion per subunit.</text>
</comment>
<dbReference type="GO" id="GO:0070006">
    <property type="term" value="F:metalloaminopeptidase activity"/>
    <property type="evidence" value="ECO:0007669"/>
    <property type="project" value="TreeGrafter"/>
</dbReference>
<feature type="domain" description="Aminopeptidase N-like N-terminal" evidence="15">
    <location>
        <begin position="28"/>
        <end position="219"/>
    </location>
</feature>
<evidence type="ECO:0000259" key="15">
    <source>
        <dbReference type="Pfam" id="PF17900"/>
    </source>
</evidence>
<dbReference type="InterPro" id="IPR050344">
    <property type="entry name" value="Peptidase_M1_aminopeptidases"/>
</dbReference>
<dbReference type="CDD" id="cd09601">
    <property type="entry name" value="M1_APN-Q_like"/>
    <property type="match status" value="1"/>
</dbReference>
<dbReference type="PANTHER" id="PTHR11533">
    <property type="entry name" value="PROTEASE M1 ZINC METALLOPROTEASE"/>
    <property type="match status" value="1"/>
</dbReference>
<dbReference type="Pfam" id="PF11838">
    <property type="entry name" value="ERAP1_C"/>
    <property type="match status" value="1"/>
</dbReference>
<keyword evidence="6 12" id="KW-0378">Hydrolase</keyword>
<evidence type="ECO:0000256" key="10">
    <source>
        <dbReference type="PIRSR" id="PIRSR634016-3"/>
    </source>
</evidence>
<dbReference type="InterPro" id="IPR042097">
    <property type="entry name" value="Aminopeptidase_N-like_N_sf"/>
</dbReference>
<keyword evidence="8 12" id="KW-0482">Metalloprotease</keyword>
<comment type="subcellular location">
    <subcellularLocation>
        <location evidence="1">Cell membrane</location>
        <topology evidence="1">Lipid-anchor</topology>
        <topology evidence="1">GPI-anchor</topology>
    </subcellularLocation>
</comment>
<dbReference type="InterPro" id="IPR027268">
    <property type="entry name" value="Peptidase_M4/M1_CTD_sf"/>
</dbReference>
<dbReference type="OMA" id="EVEIHHT"/>
<evidence type="ECO:0000256" key="9">
    <source>
        <dbReference type="PIRSR" id="PIRSR634016-1"/>
    </source>
</evidence>
<evidence type="ECO:0000259" key="14">
    <source>
        <dbReference type="Pfam" id="PF11838"/>
    </source>
</evidence>
<evidence type="ECO:0000256" key="1">
    <source>
        <dbReference type="ARBA" id="ARBA00004609"/>
    </source>
</evidence>
<accession>A0A553PDR9</accession>
<organism evidence="16 17">
    <name type="scientific">Tigriopus californicus</name>
    <name type="common">Marine copepod</name>
    <dbReference type="NCBI Taxonomy" id="6832"/>
    <lineage>
        <taxon>Eukaryota</taxon>
        <taxon>Metazoa</taxon>
        <taxon>Ecdysozoa</taxon>
        <taxon>Arthropoda</taxon>
        <taxon>Crustacea</taxon>
        <taxon>Multicrustacea</taxon>
        <taxon>Hexanauplia</taxon>
        <taxon>Copepoda</taxon>
        <taxon>Harpacticoida</taxon>
        <taxon>Harpacticidae</taxon>
        <taxon>Tigriopus</taxon>
    </lineage>
</organism>
<dbReference type="Pfam" id="PF01433">
    <property type="entry name" value="Peptidase_M1"/>
    <property type="match status" value="1"/>
</dbReference>
<dbReference type="FunFam" id="1.10.390.10:FF:000001">
    <property type="entry name" value="Aminopeptidase"/>
    <property type="match status" value="1"/>
</dbReference>
<evidence type="ECO:0000256" key="11">
    <source>
        <dbReference type="PIRSR" id="PIRSR634016-4"/>
    </source>
</evidence>
<feature type="site" description="Transition state stabilizer" evidence="11">
    <location>
        <position position="413"/>
    </location>
</feature>
<keyword evidence="17" id="KW-1185">Reference proteome</keyword>
<feature type="domain" description="Peptidase M1 membrane alanine aminopeptidase" evidence="13">
    <location>
        <begin position="255"/>
        <end position="472"/>
    </location>
</feature>
<sequence length="896" mass="103003">MAPVTQSSYVSDPSKLDLDLTRLPKLVVPKRYELKIDAYPDKCQYSGTVNIRVFFNGQGISIVWLHSVRLTIQEASIRFSSFSLPVKASEIISVPSKECIGIKFSCPIENGERAWLSIRFKGKISNGLEGFFSNPYVNKQGEKCLGAATMFAATEARTCFPCFDEPEFKAVFALEITVAPHLTTISNMPIMDTKTERLKNGQVRKTDYFEWTREMSTYLVCFVIGEYEYLETKTRDGRVVVRVYTPWGQREQGRFGLDVGRKSLEFFNDYFGRRYPLPKMDLVALSRLSVGAMENWGVITCRETGLITDLDKANPATLQSIATLIAHEISHQWFGNLVTMKWWDGLYLNEGFATLMQYMCIDSIYPEFRVFDRFCSDTVIPALGMDALQHSHPIEMPLENTSGISQMFDKITYCKGASVMFMLHEFIGADNFKNAIQEYMHQFSYDNATTEDLWHYLSVASGKNVDEIMLPWIRELGFPLVQVQYKFRDGAAFLELFQERFAGTSHHLRPTIWSIPLKGVYVNNRNELVTFEVLFDKSSIEIQLKDFDVTDPKCWVKLNPRLSGFYRVQYGETLFKKISDNLSNEHLTAIDRMSIFEDQVAMVLSEGGSSIRVLQMVAIFKDFETNAMVWKSVCRILQQFRTLTWSNEDLANSFEEFCLQTLRPVLDNLGYHVKSNETHNDTLLRSVLFTRLADLGDQNVQALAKDMFQQHIDETFLIPRGMKEAVFRAVMETATQTTFQQMLMLYRNYELAEDRVGVLHALGCAQDPNILSQALNFAVSPEVQPQESITVLIAASSTRHGHKMMWQFFTLNLDVILERYLGGLFLLGKLLRSVCECFTDHDSFREVEAFFAQNMYKFQGEEHLVEQAREHVELNVHWRDKDSANVQYFLESYFNA</sequence>
<feature type="binding site" evidence="10">
    <location>
        <position position="350"/>
    </location>
    <ligand>
        <name>Zn(2+)</name>
        <dbReference type="ChEBI" id="CHEBI:29105"/>
        <note>catalytic</note>
    </ligand>
</feature>
<dbReference type="Gene3D" id="1.10.390.10">
    <property type="entry name" value="Neutral Protease Domain 2"/>
    <property type="match status" value="1"/>
</dbReference>
<feature type="domain" description="ERAP1-like C-terminal" evidence="14">
    <location>
        <begin position="555"/>
        <end position="873"/>
    </location>
</feature>
<evidence type="ECO:0000313" key="16">
    <source>
        <dbReference type="EMBL" id="TRY75825.1"/>
    </source>
</evidence>
<keyword evidence="5 10" id="KW-0479">Metal-binding</keyword>
<comment type="similarity">
    <text evidence="2 12">Belongs to the peptidase M1 family.</text>
</comment>
<evidence type="ECO:0000256" key="7">
    <source>
        <dbReference type="ARBA" id="ARBA00022833"/>
    </source>
</evidence>
<dbReference type="Proteomes" id="UP000318571">
    <property type="component" value="Chromosome 2"/>
</dbReference>
<evidence type="ECO:0000256" key="4">
    <source>
        <dbReference type="ARBA" id="ARBA00022670"/>
    </source>
</evidence>
<comment type="caution">
    <text evidence="16">The sequence shown here is derived from an EMBL/GenBank/DDBJ whole genome shotgun (WGS) entry which is preliminary data.</text>
</comment>
<feature type="active site" description="Proton acceptor" evidence="9">
    <location>
        <position position="328"/>
    </location>
</feature>
<evidence type="ECO:0000256" key="8">
    <source>
        <dbReference type="ARBA" id="ARBA00023049"/>
    </source>
</evidence>
<reference evidence="16 17" key="1">
    <citation type="journal article" date="2018" name="Nat. Ecol. Evol.">
        <title>Genomic signatures of mitonuclear coevolution across populations of Tigriopus californicus.</title>
        <authorList>
            <person name="Barreto F.S."/>
            <person name="Watson E.T."/>
            <person name="Lima T.G."/>
            <person name="Willett C.S."/>
            <person name="Edmands S."/>
            <person name="Li W."/>
            <person name="Burton R.S."/>
        </authorList>
    </citation>
    <scope>NUCLEOTIDE SEQUENCE [LARGE SCALE GENOMIC DNA]</scope>
    <source>
        <strain evidence="16 17">San Diego</strain>
    </source>
</reference>
<dbReference type="Gene3D" id="1.25.50.20">
    <property type="match status" value="1"/>
</dbReference>
<name>A0A553PDR9_TIGCA</name>
<dbReference type="PANTHER" id="PTHR11533:SF174">
    <property type="entry name" value="PUROMYCIN-SENSITIVE AMINOPEPTIDASE-RELATED"/>
    <property type="match status" value="1"/>
</dbReference>
<keyword evidence="7 10" id="KW-0862">Zinc</keyword>
<evidence type="ECO:0000256" key="3">
    <source>
        <dbReference type="ARBA" id="ARBA00022438"/>
    </source>
</evidence>
<dbReference type="OrthoDB" id="6368475at2759"/>
<dbReference type="Pfam" id="PF17900">
    <property type="entry name" value="Peptidase_M1_N"/>
    <property type="match status" value="1"/>
</dbReference>
<dbReference type="InterPro" id="IPR045357">
    <property type="entry name" value="Aminopeptidase_N-like_N"/>
</dbReference>
<dbReference type="AlphaFoldDB" id="A0A553PDR9"/>
<dbReference type="SUPFAM" id="SSF55486">
    <property type="entry name" value="Metalloproteases ('zincins'), catalytic domain"/>
    <property type="match status" value="1"/>
</dbReference>
<dbReference type="EMBL" id="VCGU01000005">
    <property type="protein sequence ID" value="TRY75825.1"/>
    <property type="molecule type" value="Genomic_DNA"/>
</dbReference>
<evidence type="ECO:0000256" key="5">
    <source>
        <dbReference type="ARBA" id="ARBA00022723"/>
    </source>
</evidence>
<evidence type="ECO:0000259" key="13">
    <source>
        <dbReference type="Pfam" id="PF01433"/>
    </source>
</evidence>
<evidence type="ECO:0000313" key="17">
    <source>
        <dbReference type="Proteomes" id="UP000318571"/>
    </source>
</evidence>
<evidence type="ECO:0000256" key="6">
    <source>
        <dbReference type="ARBA" id="ARBA00022801"/>
    </source>
</evidence>
<dbReference type="GO" id="GO:0006508">
    <property type="term" value="P:proteolysis"/>
    <property type="evidence" value="ECO:0007669"/>
    <property type="project" value="UniProtKB-KW"/>
</dbReference>
<proteinExistence type="inferred from homology"/>
<dbReference type="GO" id="GO:0005886">
    <property type="term" value="C:plasma membrane"/>
    <property type="evidence" value="ECO:0007669"/>
    <property type="project" value="UniProtKB-SubCell"/>
</dbReference>
<dbReference type="GO" id="GO:0005615">
    <property type="term" value="C:extracellular space"/>
    <property type="evidence" value="ECO:0007669"/>
    <property type="project" value="TreeGrafter"/>
</dbReference>
<dbReference type="GO" id="GO:0005737">
    <property type="term" value="C:cytoplasm"/>
    <property type="evidence" value="ECO:0007669"/>
    <property type="project" value="TreeGrafter"/>
</dbReference>
<gene>
    <name evidence="16" type="ORF">TCAL_11865</name>
</gene>
<dbReference type="STRING" id="6832.A0A553PDR9"/>
<keyword evidence="4 12" id="KW-0645">Protease</keyword>
<dbReference type="SUPFAM" id="SSF63737">
    <property type="entry name" value="Leukotriene A4 hydrolase N-terminal domain"/>
    <property type="match status" value="1"/>
</dbReference>
<feature type="binding site" evidence="10">
    <location>
        <position position="331"/>
    </location>
    <ligand>
        <name>Zn(2+)</name>
        <dbReference type="ChEBI" id="CHEBI:29105"/>
        <note>catalytic</note>
    </ligand>
</feature>
<dbReference type="GO" id="GO:0008270">
    <property type="term" value="F:zinc ion binding"/>
    <property type="evidence" value="ECO:0007669"/>
    <property type="project" value="UniProtKB-UniRule"/>
</dbReference>
<feature type="binding site" evidence="10">
    <location>
        <position position="327"/>
    </location>
    <ligand>
        <name>Zn(2+)</name>
        <dbReference type="ChEBI" id="CHEBI:29105"/>
        <note>catalytic</note>
    </ligand>
</feature>
<protein>
    <recommendedName>
        <fullName evidence="12">Aminopeptidase</fullName>
        <ecNumber evidence="12">3.4.11.-</ecNumber>
    </recommendedName>
</protein>
<evidence type="ECO:0000256" key="2">
    <source>
        <dbReference type="ARBA" id="ARBA00010136"/>
    </source>
</evidence>
<dbReference type="Gene3D" id="2.60.40.1730">
    <property type="entry name" value="tricorn interacting facor f3 domain"/>
    <property type="match status" value="1"/>
</dbReference>
<dbReference type="InterPro" id="IPR034016">
    <property type="entry name" value="M1_APN-typ"/>
</dbReference>
<dbReference type="EC" id="3.4.11.-" evidence="12"/>